<evidence type="ECO:0000313" key="2">
    <source>
        <dbReference type="Proteomes" id="UP000475862"/>
    </source>
</evidence>
<reference evidence="1 2" key="1">
    <citation type="submission" date="2019-08" db="EMBL/GenBank/DDBJ databases">
        <title>The genome of the soybean aphid Biotype 1, its phylome, world population structure and adaptation to the North American continent.</title>
        <authorList>
            <person name="Giordano R."/>
            <person name="Donthu R.K."/>
            <person name="Hernandez A.G."/>
            <person name="Wright C.L."/>
            <person name="Zimin A.V."/>
        </authorList>
    </citation>
    <scope>NUCLEOTIDE SEQUENCE [LARGE SCALE GENOMIC DNA]</scope>
    <source>
        <tissue evidence="1">Whole aphids</tissue>
    </source>
</reference>
<keyword evidence="2" id="KW-1185">Reference proteome</keyword>
<evidence type="ECO:0000313" key="1">
    <source>
        <dbReference type="EMBL" id="KAE9533239.1"/>
    </source>
</evidence>
<name>A0A6G0TK62_APHGL</name>
<dbReference type="Proteomes" id="UP000475862">
    <property type="component" value="Unassembled WGS sequence"/>
</dbReference>
<comment type="caution">
    <text evidence="1">The sequence shown here is derived from an EMBL/GenBank/DDBJ whole genome shotgun (WGS) entry which is preliminary data.</text>
</comment>
<organism evidence="1 2">
    <name type="scientific">Aphis glycines</name>
    <name type="common">Soybean aphid</name>
    <dbReference type="NCBI Taxonomy" id="307491"/>
    <lineage>
        <taxon>Eukaryota</taxon>
        <taxon>Metazoa</taxon>
        <taxon>Ecdysozoa</taxon>
        <taxon>Arthropoda</taxon>
        <taxon>Hexapoda</taxon>
        <taxon>Insecta</taxon>
        <taxon>Pterygota</taxon>
        <taxon>Neoptera</taxon>
        <taxon>Paraneoptera</taxon>
        <taxon>Hemiptera</taxon>
        <taxon>Sternorrhyncha</taxon>
        <taxon>Aphidomorpha</taxon>
        <taxon>Aphidoidea</taxon>
        <taxon>Aphididae</taxon>
        <taxon>Aphidini</taxon>
        <taxon>Aphis</taxon>
        <taxon>Aphis</taxon>
    </lineage>
</organism>
<sequence>MYQGYSLCHRKPPLKFKIEALFLLVMLYTDTKKKETHINNLKNVCILFKKLHLPKLKVSEVIFIEEYCNSNQLTYSKPLSLTIMSTLKKRFIFLYNLTSISHPKFKIDRVPVRYKDLCKKVLNNERNLMYSLVATNSDSADDSDNMSDKEFYSNVCDQSSNNYSPDEEINLQMLNNYPVIKKIFLNYNSTLS</sequence>
<dbReference type="AlphaFoldDB" id="A0A6G0TK62"/>
<proteinExistence type="predicted"/>
<dbReference type="EMBL" id="VYZN01000036">
    <property type="protein sequence ID" value="KAE9533239.1"/>
    <property type="molecule type" value="Genomic_DNA"/>
</dbReference>
<gene>
    <name evidence="1" type="ORF">AGLY_009280</name>
</gene>
<accession>A0A6G0TK62</accession>
<protein>
    <submittedName>
        <fullName evidence="1">Uncharacterized protein</fullName>
    </submittedName>
</protein>